<name>A0A016WDX4_9BILA</name>
<keyword evidence="2" id="KW-1185">Reference proteome</keyword>
<accession>A0A016WDX4</accession>
<sequence length="46" mass="5227">VLFSSQGGETDERIEVLNLNAASTTLPQEKKKMCLSRYLFHEVITE</sequence>
<dbReference type="EMBL" id="JARK01000416">
    <property type="protein sequence ID" value="EYC37198.1"/>
    <property type="molecule type" value="Genomic_DNA"/>
</dbReference>
<dbReference type="AlphaFoldDB" id="A0A016WDX4"/>
<proteinExistence type="predicted"/>
<reference evidence="2" key="1">
    <citation type="journal article" date="2015" name="Nat. Genet.">
        <title>The genome and transcriptome of the zoonotic hookworm Ancylostoma ceylanicum identify infection-specific gene families.</title>
        <authorList>
            <person name="Schwarz E.M."/>
            <person name="Hu Y."/>
            <person name="Antoshechkin I."/>
            <person name="Miller M.M."/>
            <person name="Sternberg P.W."/>
            <person name="Aroian R.V."/>
        </authorList>
    </citation>
    <scope>NUCLEOTIDE SEQUENCE</scope>
    <source>
        <strain evidence="2">HY135</strain>
    </source>
</reference>
<gene>
    <name evidence="1" type="primary">Acey_s0816.g2507</name>
    <name evidence="1" type="ORF">Y032_0816g2507</name>
</gene>
<comment type="caution">
    <text evidence="1">The sequence shown here is derived from an EMBL/GenBank/DDBJ whole genome shotgun (WGS) entry which is preliminary data.</text>
</comment>
<evidence type="ECO:0000313" key="2">
    <source>
        <dbReference type="Proteomes" id="UP000024635"/>
    </source>
</evidence>
<dbReference type="Proteomes" id="UP000024635">
    <property type="component" value="Unassembled WGS sequence"/>
</dbReference>
<protein>
    <submittedName>
        <fullName evidence="1">Uncharacterized protein</fullName>
    </submittedName>
</protein>
<evidence type="ECO:0000313" key="1">
    <source>
        <dbReference type="EMBL" id="EYC37198.1"/>
    </source>
</evidence>
<organism evidence="1 2">
    <name type="scientific">Ancylostoma ceylanicum</name>
    <dbReference type="NCBI Taxonomy" id="53326"/>
    <lineage>
        <taxon>Eukaryota</taxon>
        <taxon>Metazoa</taxon>
        <taxon>Ecdysozoa</taxon>
        <taxon>Nematoda</taxon>
        <taxon>Chromadorea</taxon>
        <taxon>Rhabditida</taxon>
        <taxon>Rhabditina</taxon>
        <taxon>Rhabditomorpha</taxon>
        <taxon>Strongyloidea</taxon>
        <taxon>Ancylostomatidae</taxon>
        <taxon>Ancylostomatinae</taxon>
        <taxon>Ancylostoma</taxon>
    </lineage>
</organism>
<feature type="non-terminal residue" evidence="1">
    <location>
        <position position="46"/>
    </location>
</feature>